<dbReference type="SMART" id="SM00220">
    <property type="entry name" value="S_TKc"/>
    <property type="match status" value="1"/>
</dbReference>
<evidence type="ECO:0000256" key="14">
    <source>
        <dbReference type="ARBA" id="ARBA00051243"/>
    </source>
</evidence>
<feature type="domain" description="Fibronectin type-III" evidence="20">
    <location>
        <begin position="1579"/>
        <end position="1677"/>
    </location>
</feature>
<feature type="chain" id="PRO_5040487773" description="Tyrosine-protein kinase receptor" evidence="18">
    <location>
        <begin position="21"/>
        <end position="2348"/>
    </location>
</feature>
<keyword evidence="22" id="KW-1185">Reference proteome</keyword>
<dbReference type="InterPro" id="IPR003961">
    <property type="entry name" value="FN3_dom"/>
</dbReference>
<keyword evidence="13" id="KW-0325">Glycoprotein</keyword>
<evidence type="ECO:0000256" key="6">
    <source>
        <dbReference type="ARBA" id="ARBA00022741"/>
    </source>
</evidence>
<keyword evidence="4 16" id="KW-0812">Transmembrane</keyword>
<dbReference type="SUPFAM" id="SSF56112">
    <property type="entry name" value="Protein kinase-like (PK-like)"/>
    <property type="match status" value="1"/>
</dbReference>
<dbReference type="InterPro" id="IPR011009">
    <property type="entry name" value="Kinase-like_dom_sf"/>
</dbReference>
<dbReference type="InterPro" id="IPR000033">
    <property type="entry name" value="LDLR_classB_rpt"/>
</dbReference>
<keyword evidence="8 15" id="KW-0067">ATP-binding</keyword>
<dbReference type="SMART" id="SM00135">
    <property type="entry name" value="LY"/>
    <property type="match status" value="5"/>
</dbReference>
<dbReference type="PANTHER" id="PTHR24416:SF527">
    <property type="entry name" value="PROTO-ONCOGENE TYROSINE-PROTEIN KINASE ROS"/>
    <property type="match status" value="1"/>
</dbReference>
<dbReference type="Pfam" id="PF00041">
    <property type="entry name" value="fn3"/>
    <property type="match status" value="5"/>
</dbReference>
<proteinExistence type="inferred from homology"/>
<evidence type="ECO:0000256" key="9">
    <source>
        <dbReference type="ARBA" id="ARBA00022989"/>
    </source>
</evidence>
<evidence type="ECO:0000256" key="5">
    <source>
        <dbReference type="ARBA" id="ARBA00022737"/>
    </source>
</evidence>
<evidence type="ECO:0000256" key="3">
    <source>
        <dbReference type="ARBA" id="ARBA00022679"/>
    </source>
</evidence>
<keyword evidence="7" id="KW-0418">Kinase</keyword>
<feature type="domain" description="Protein kinase" evidence="19">
    <location>
        <begin position="1987"/>
        <end position="2258"/>
    </location>
</feature>
<protein>
    <recommendedName>
        <fullName evidence="16">Tyrosine-protein kinase receptor</fullName>
        <ecNumber evidence="16">2.7.10.1</ecNumber>
    </recommendedName>
</protein>
<dbReference type="GO" id="GO:0007169">
    <property type="term" value="P:cell surface receptor protein tyrosine kinase signaling pathway"/>
    <property type="evidence" value="ECO:0007669"/>
    <property type="project" value="InterPro"/>
</dbReference>
<keyword evidence="10 17" id="KW-0472">Membrane</keyword>
<feature type="transmembrane region" description="Helical" evidence="17">
    <location>
        <begin position="1903"/>
        <end position="1928"/>
    </location>
</feature>
<dbReference type="Gene3D" id="2.120.10.30">
    <property type="entry name" value="TolB, C-terminal domain"/>
    <property type="match status" value="3"/>
</dbReference>
<evidence type="ECO:0000256" key="15">
    <source>
        <dbReference type="PROSITE-ProRule" id="PRU10141"/>
    </source>
</evidence>
<dbReference type="Proteomes" id="UP001153712">
    <property type="component" value="Chromosome 2"/>
</dbReference>
<dbReference type="FunFam" id="1.10.510.10:FF:000341">
    <property type="entry name" value="Tyrosine-protein kinase receptor"/>
    <property type="match status" value="1"/>
</dbReference>
<dbReference type="PANTHER" id="PTHR24416">
    <property type="entry name" value="TYROSINE-PROTEIN KINASE RECEPTOR"/>
    <property type="match status" value="1"/>
</dbReference>
<evidence type="ECO:0000256" key="7">
    <source>
        <dbReference type="ARBA" id="ARBA00022777"/>
    </source>
</evidence>
<dbReference type="PROSITE" id="PS50853">
    <property type="entry name" value="FN3"/>
    <property type="match status" value="6"/>
</dbReference>
<dbReference type="InterPro" id="IPR036116">
    <property type="entry name" value="FN3_sf"/>
</dbReference>
<dbReference type="CDD" id="cd00063">
    <property type="entry name" value="FN3"/>
    <property type="match status" value="6"/>
</dbReference>
<evidence type="ECO:0000256" key="2">
    <source>
        <dbReference type="ARBA" id="ARBA00022553"/>
    </source>
</evidence>
<dbReference type="PROSITE" id="PS00107">
    <property type="entry name" value="PROTEIN_KINASE_ATP"/>
    <property type="match status" value="1"/>
</dbReference>
<dbReference type="OrthoDB" id="6685473at2759"/>
<dbReference type="InterPro" id="IPR002011">
    <property type="entry name" value="Tyr_kinase_rcpt_2_CS"/>
</dbReference>
<dbReference type="InterPro" id="IPR017441">
    <property type="entry name" value="Protein_kinase_ATP_BS"/>
</dbReference>
<dbReference type="InterPro" id="IPR008266">
    <property type="entry name" value="Tyr_kinase_AS"/>
</dbReference>
<dbReference type="Pfam" id="PF07714">
    <property type="entry name" value="PK_Tyr_Ser-Thr"/>
    <property type="match status" value="1"/>
</dbReference>
<dbReference type="PROSITE" id="PS50011">
    <property type="entry name" value="PROTEIN_KINASE_DOM"/>
    <property type="match status" value="1"/>
</dbReference>
<keyword evidence="6 15" id="KW-0547">Nucleotide-binding</keyword>
<dbReference type="InterPro" id="IPR001245">
    <property type="entry name" value="Ser-Thr/Tyr_kinase_cat_dom"/>
</dbReference>
<dbReference type="InterPro" id="IPR050122">
    <property type="entry name" value="RTK"/>
</dbReference>
<keyword evidence="9 17" id="KW-1133">Transmembrane helix</keyword>
<dbReference type="Gene3D" id="3.30.200.20">
    <property type="entry name" value="Phosphorylase Kinase, domain 1"/>
    <property type="match status" value="1"/>
</dbReference>
<dbReference type="SMART" id="SM00219">
    <property type="entry name" value="TyrKc"/>
    <property type="match status" value="1"/>
</dbReference>
<evidence type="ECO:0000256" key="12">
    <source>
        <dbReference type="ARBA" id="ARBA00023170"/>
    </source>
</evidence>
<dbReference type="SUPFAM" id="SSF49265">
    <property type="entry name" value="Fibronectin type III"/>
    <property type="match status" value="5"/>
</dbReference>
<keyword evidence="12 16" id="KW-0675">Receptor</keyword>
<dbReference type="GO" id="GO:0043235">
    <property type="term" value="C:receptor complex"/>
    <property type="evidence" value="ECO:0007669"/>
    <property type="project" value="TreeGrafter"/>
</dbReference>
<evidence type="ECO:0000256" key="8">
    <source>
        <dbReference type="ARBA" id="ARBA00022840"/>
    </source>
</evidence>
<dbReference type="InterPro" id="IPR020635">
    <property type="entry name" value="Tyr_kinase_cat_dom"/>
</dbReference>
<evidence type="ECO:0000256" key="17">
    <source>
        <dbReference type="SAM" id="Phobius"/>
    </source>
</evidence>
<feature type="domain" description="Fibronectin type-III" evidence="20">
    <location>
        <begin position="230"/>
        <end position="320"/>
    </location>
</feature>
<evidence type="ECO:0000259" key="20">
    <source>
        <dbReference type="PROSITE" id="PS50853"/>
    </source>
</evidence>
<comment type="subcellular location">
    <subcellularLocation>
        <location evidence="1">Membrane</location>
        <topology evidence="1">Single-pass membrane protein</topology>
    </subcellularLocation>
</comment>
<dbReference type="GO" id="GO:0004714">
    <property type="term" value="F:transmembrane receptor protein tyrosine kinase activity"/>
    <property type="evidence" value="ECO:0007669"/>
    <property type="project" value="UniProtKB-EC"/>
</dbReference>
<dbReference type="InterPro" id="IPR000719">
    <property type="entry name" value="Prot_kinase_dom"/>
</dbReference>
<reference evidence="21" key="1">
    <citation type="submission" date="2022-01" db="EMBL/GenBank/DDBJ databases">
        <authorList>
            <person name="King R."/>
        </authorList>
    </citation>
    <scope>NUCLEOTIDE SEQUENCE</scope>
</reference>
<evidence type="ECO:0000259" key="19">
    <source>
        <dbReference type="PROSITE" id="PS50011"/>
    </source>
</evidence>
<name>A0A9N9TMP0_PHYSR</name>
<dbReference type="SMART" id="SM00060">
    <property type="entry name" value="FN3"/>
    <property type="match status" value="9"/>
</dbReference>
<dbReference type="EMBL" id="OU900095">
    <property type="protein sequence ID" value="CAG9858272.1"/>
    <property type="molecule type" value="Genomic_DNA"/>
</dbReference>
<evidence type="ECO:0000256" key="18">
    <source>
        <dbReference type="SAM" id="SignalP"/>
    </source>
</evidence>
<dbReference type="GO" id="GO:0005886">
    <property type="term" value="C:plasma membrane"/>
    <property type="evidence" value="ECO:0007669"/>
    <property type="project" value="TreeGrafter"/>
</dbReference>
<keyword evidence="5" id="KW-0677">Repeat</keyword>
<evidence type="ECO:0000256" key="11">
    <source>
        <dbReference type="ARBA" id="ARBA00023137"/>
    </source>
</evidence>
<evidence type="ECO:0000313" key="21">
    <source>
        <dbReference type="EMBL" id="CAG9858272.1"/>
    </source>
</evidence>
<accession>A0A9N9TMP0</accession>
<evidence type="ECO:0000256" key="10">
    <source>
        <dbReference type="ARBA" id="ARBA00023136"/>
    </source>
</evidence>
<evidence type="ECO:0000256" key="16">
    <source>
        <dbReference type="RuleBase" id="RU000312"/>
    </source>
</evidence>
<feature type="domain" description="Fibronectin type-III" evidence="20">
    <location>
        <begin position="608"/>
        <end position="707"/>
    </location>
</feature>
<dbReference type="PROSITE" id="PS00239">
    <property type="entry name" value="RECEPTOR_TYR_KIN_II"/>
    <property type="match status" value="1"/>
</dbReference>
<dbReference type="InterPro" id="IPR013783">
    <property type="entry name" value="Ig-like_fold"/>
</dbReference>
<feature type="signal peptide" evidence="18">
    <location>
        <begin position="1"/>
        <end position="20"/>
    </location>
</feature>
<evidence type="ECO:0000256" key="1">
    <source>
        <dbReference type="ARBA" id="ARBA00004167"/>
    </source>
</evidence>
<feature type="binding site" evidence="15">
    <location>
        <position position="2021"/>
    </location>
    <ligand>
        <name>ATP</name>
        <dbReference type="ChEBI" id="CHEBI:30616"/>
    </ligand>
</feature>
<dbReference type="PROSITE" id="PS00109">
    <property type="entry name" value="PROTEIN_KINASE_TYR"/>
    <property type="match status" value="1"/>
</dbReference>
<dbReference type="Gene3D" id="2.60.40.10">
    <property type="entry name" value="Immunoglobulins"/>
    <property type="match status" value="7"/>
</dbReference>
<comment type="similarity">
    <text evidence="16">Belongs to the protein kinase superfamily. Tyr protein kinase family. Insulin receptor subfamily.</text>
</comment>
<keyword evidence="18" id="KW-0732">Signal</keyword>
<keyword evidence="11" id="KW-0829">Tyrosine-protein kinase</keyword>
<dbReference type="PRINTS" id="PR00109">
    <property type="entry name" value="TYRKINASE"/>
</dbReference>
<evidence type="ECO:0000256" key="4">
    <source>
        <dbReference type="ARBA" id="ARBA00022692"/>
    </source>
</evidence>
<dbReference type="GO" id="GO:0032006">
    <property type="term" value="P:regulation of TOR signaling"/>
    <property type="evidence" value="ECO:0007669"/>
    <property type="project" value="TreeGrafter"/>
</dbReference>
<evidence type="ECO:0000256" key="13">
    <source>
        <dbReference type="ARBA" id="ARBA00023180"/>
    </source>
</evidence>
<feature type="domain" description="Fibronectin type-III" evidence="20">
    <location>
        <begin position="1080"/>
        <end position="1179"/>
    </location>
</feature>
<feature type="domain" description="Fibronectin type-III" evidence="20">
    <location>
        <begin position="1774"/>
        <end position="1892"/>
    </location>
</feature>
<feature type="domain" description="Fibronectin type-III" evidence="20">
    <location>
        <begin position="118"/>
        <end position="224"/>
    </location>
</feature>
<dbReference type="InterPro" id="IPR011042">
    <property type="entry name" value="6-blade_b-propeller_TolB-like"/>
</dbReference>
<sequence>MRNSILAVFVFCCVVVRTDCFDYSDSDVESGCVENCPKQNRTDTDHYSYACDHDCFIEQCVKGCKLWRKALSSTCKETCPLQNGTTERLKPKYLYCVRGCNYAVDKYVSNLKQLIGTPPVPALLADSLRSNSLKLEWNFPAAKKMGLSCLPQWRYEELSASKSAWQSCRNTTWDADANVFYLQDLQPYTKYRFRIAIFLDSEIGQDYGELAVSSESVVISTAPDGPPASPPQNVRANPVDSSSISISWEPGPFPHGPLLSYVLNITDNHRSEVKDIPPDKSDIVVGDLKALNNYSVELRMRNKDGSGPPATITVSTPAERQMTNIQQPHLILATNSTVFEINHIILEVEPRILYISKIELKGIGFHYSKRLLFVADSDGYVTKIHLYRDPTTSMRILEPQNLDFKPLDLNVDWLNDQLYILGEIKFNTAYIIKRCDLDGGNLVVVYAGLNQKPSSMQIDPLNGYLFWAIQDYNNGGFFRLDINDISNGIPADKKIKKILNETELGAFTFEYQNFNVLLSYHRLNTIISISLDGQDHKNIRPNVSAAKLTKVVSLAMENRIFYWTDGVDVYFEEYNKQQYYHNTMTEQKYGHYKKVFIDSPNFQPWPTPINPPTSVQAIFDRDIAKTRWQPPHLVGLQGKGAWQNWSYEISIREAANEEPVYYRNINTTSYTIPNLKENTEYILKVAAYTKSGRGPWSSDFRGITLNSTESPVLLWSAAEGLLKSNAAGENLEVLIDRSTMRDYYYTDIAWIEDQVFLVTNTSLVYRYNTTSKIYDRLVDLDQVGSIAVDWIGMKLYWSSPKQQLILRANLNGSEQEPLLPLLVKELNIDSVKAYLYYSSGIKLECARLNGVERVEYHDVQFFSGKQIMGLTLDFEQKFVYWIVRGNEGSILYRARMMGYWENNMPNVEIISSLQKPNIQGSLSYFHKRLLWLQDDRNAAISDLSGKNIATINGKYMQGLQMVYVADSSLYMLPDPWLQVNVIPSMVDENSVKVYGSYQSFNITWNPITNVNYGTVFYELQDTSQSKLNSFDIVTTEPSIKYWLNVTPFTPINISIRAFTYWAASPLLHTQIITPSSTPSAPLNLRTFVEFERHSSLENHYVNITLRWDPPATPNGVLQGYKLRCWNAVNEDLCDNDVVINDTEYRLRANSGEYFFEVQGFTKVGLGEKSAPISVNTAVERPIPALLVASESSISLYDIDLNETTPLLTGVIEPKLITYHLKDNNIFWVDKKGELFVLNWRDNIQRKIFEINGQVDCITLDWVGKSLYYAQRLEGECTSAIFQLDLSANALESRRILESSEGAITQLEVSPFTRSLYWIETSRTQTYELKQSDIDGSYERSFFTKHPAFGKLSNSNCPYKPQIGPYFALDHSGLDLSPRIVFLDARCILWADKYSDTCGLLVDFNEAIEDFPMKNLEADFLNVYWTNGGVVHSVDWKEQIAKKQISDMKIYGKHVQPYPPQRCLSPKQHNNYTVSLASKTFDSVVIELPEPLIYNECRNISMARIKYTVYYTEFVEGFDCDANANCSMLVTSDRRRVLDHLKPYTKYLIRVAVTNEYSKENDIIIGPPSVFQTSPGVPSQSRNVSALVLSPNLAVISWLPPEVLNGIKVYYQILFQTENTPSGVRQRGEVNVNSSNVFNASLTNLSANETYTIWVRSYSETNDTYSDSDRVQITTYPGPNPLLLADRSAYELRLSWEPTDHTVSCKIEYSLLTNNDWQSINSTRRENDTLLIRIDHLKPKTHYKFRLRLLYEGYNEEYIWPNKFTYETLGDRPSPPGIPIIQYVNPNTYKVLWEASKDNGAPITIYKLEGKTLRFYRNKRSTSNRTAYFNTAPSIELEETEQWVTYYNGTNTSWIINGLNEKQKYAFRVSALNSYGWSNFSEESNEFDLTEAARMAEKQNPTNLIVMAITIPIAICVALVLFLIIIVYFGKDKEKALQQLPIAPKGPDGELVRLRDMPTRGIHRTNLLYEQPTEEELKLLPQIKREQITLTQFLGSGAFGEVFEGKAKGIDGINVETKVAVKTLKKGASDQEKCDFLKEANLMSHFQHEHILQLLGVCLDNDPQFIIMELMEGGDLLSYLRNSRNPSTSTQPLTLIELLKMCVDVSKGCRYLEEKHFVHRDLACRNCLVSSNDTESRIVKIGDFGLARDVYKNDYYRKEGEALLPVRWMAPESLTDGFFTSQSDVWSFGVLLWEIMTLGQQPYPARTNTEVLHYVRRGGRLGKPVDCPEELHNLLLKCWEFDPEKRPTFKYCFEVLEALHRQTLRNPTTGAHEGQYVSTVPDLFAGISNAAYFRDENHNSSGNSWRSPDESPKEMMPLLNKEEAPKYLEVIMGPESVLENDGYEVPNKF</sequence>
<keyword evidence="2 16" id="KW-0597">Phosphoprotein</keyword>
<keyword evidence="3" id="KW-0808">Transferase</keyword>
<dbReference type="GO" id="GO:0005524">
    <property type="term" value="F:ATP binding"/>
    <property type="evidence" value="ECO:0007669"/>
    <property type="project" value="UniProtKB-UniRule"/>
</dbReference>
<dbReference type="Gene3D" id="1.10.510.10">
    <property type="entry name" value="Transferase(Phosphotransferase) domain 1"/>
    <property type="match status" value="1"/>
</dbReference>
<gene>
    <name evidence="21" type="ORF">PHYEVI_LOCUS4662</name>
</gene>
<dbReference type="SUPFAM" id="SSF63825">
    <property type="entry name" value="YWTD domain"/>
    <property type="match status" value="3"/>
</dbReference>
<evidence type="ECO:0000313" key="22">
    <source>
        <dbReference type="Proteomes" id="UP001153712"/>
    </source>
</evidence>
<organism evidence="21 22">
    <name type="scientific">Phyllotreta striolata</name>
    <name type="common">Striped flea beetle</name>
    <name type="synonym">Crioceris striolata</name>
    <dbReference type="NCBI Taxonomy" id="444603"/>
    <lineage>
        <taxon>Eukaryota</taxon>
        <taxon>Metazoa</taxon>
        <taxon>Ecdysozoa</taxon>
        <taxon>Arthropoda</taxon>
        <taxon>Hexapoda</taxon>
        <taxon>Insecta</taxon>
        <taxon>Pterygota</taxon>
        <taxon>Neoptera</taxon>
        <taxon>Endopterygota</taxon>
        <taxon>Coleoptera</taxon>
        <taxon>Polyphaga</taxon>
        <taxon>Cucujiformia</taxon>
        <taxon>Chrysomeloidea</taxon>
        <taxon>Chrysomelidae</taxon>
        <taxon>Galerucinae</taxon>
        <taxon>Alticini</taxon>
        <taxon>Phyllotreta</taxon>
    </lineage>
</organism>
<comment type="catalytic activity">
    <reaction evidence="14 16">
        <text>L-tyrosyl-[protein] + ATP = O-phospho-L-tyrosyl-[protein] + ADP + H(+)</text>
        <dbReference type="Rhea" id="RHEA:10596"/>
        <dbReference type="Rhea" id="RHEA-COMP:10136"/>
        <dbReference type="Rhea" id="RHEA-COMP:20101"/>
        <dbReference type="ChEBI" id="CHEBI:15378"/>
        <dbReference type="ChEBI" id="CHEBI:30616"/>
        <dbReference type="ChEBI" id="CHEBI:46858"/>
        <dbReference type="ChEBI" id="CHEBI:61978"/>
        <dbReference type="ChEBI" id="CHEBI:456216"/>
        <dbReference type="EC" id="2.7.10.1"/>
    </reaction>
</comment>
<dbReference type="EC" id="2.7.10.1" evidence="16"/>